<dbReference type="Proteomes" id="UP000799770">
    <property type="component" value="Unassembled WGS sequence"/>
</dbReference>
<feature type="transmembrane region" description="Helical" evidence="5">
    <location>
        <begin position="34"/>
        <end position="53"/>
    </location>
</feature>
<gene>
    <name evidence="6" type="ORF">BDV96DRAFT_582716</name>
</gene>
<keyword evidence="2 5" id="KW-0812">Transmembrane</keyword>
<evidence type="ECO:0000256" key="1">
    <source>
        <dbReference type="ARBA" id="ARBA00004141"/>
    </source>
</evidence>
<dbReference type="InterPro" id="IPR032808">
    <property type="entry name" value="DoxX"/>
</dbReference>
<dbReference type="OrthoDB" id="3940461at2759"/>
<proteinExistence type="predicted"/>
<dbReference type="EMBL" id="ML977335">
    <property type="protein sequence ID" value="KAF2111180.1"/>
    <property type="molecule type" value="Genomic_DNA"/>
</dbReference>
<dbReference type="GO" id="GO:0016020">
    <property type="term" value="C:membrane"/>
    <property type="evidence" value="ECO:0007669"/>
    <property type="project" value="UniProtKB-SubCell"/>
</dbReference>
<evidence type="ECO:0000256" key="3">
    <source>
        <dbReference type="ARBA" id="ARBA00022989"/>
    </source>
</evidence>
<dbReference type="AlphaFoldDB" id="A0A6A5YVT0"/>
<protein>
    <recommendedName>
        <fullName evidence="8">DoxX family protein</fullName>
    </recommendedName>
</protein>
<name>A0A6A5YVT0_9PLEO</name>
<comment type="subcellular location">
    <subcellularLocation>
        <location evidence="1">Membrane</location>
        <topology evidence="1">Multi-pass membrane protein</topology>
    </subcellularLocation>
</comment>
<keyword evidence="4 5" id="KW-0472">Membrane</keyword>
<dbReference type="Pfam" id="PF07681">
    <property type="entry name" value="DoxX"/>
    <property type="match status" value="1"/>
</dbReference>
<evidence type="ECO:0008006" key="8">
    <source>
        <dbReference type="Google" id="ProtNLM"/>
    </source>
</evidence>
<evidence type="ECO:0000256" key="2">
    <source>
        <dbReference type="ARBA" id="ARBA00022692"/>
    </source>
</evidence>
<evidence type="ECO:0000256" key="4">
    <source>
        <dbReference type="ARBA" id="ARBA00023136"/>
    </source>
</evidence>
<keyword evidence="3 5" id="KW-1133">Transmembrane helix</keyword>
<organism evidence="6 7">
    <name type="scientific">Lophiotrema nucula</name>
    <dbReference type="NCBI Taxonomy" id="690887"/>
    <lineage>
        <taxon>Eukaryota</taxon>
        <taxon>Fungi</taxon>
        <taxon>Dikarya</taxon>
        <taxon>Ascomycota</taxon>
        <taxon>Pezizomycotina</taxon>
        <taxon>Dothideomycetes</taxon>
        <taxon>Pleosporomycetidae</taxon>
        <taxon>Pleosporales</taxon>
        <taxon>Lophiotremataceae</taxon>
        <taxon>Lophiotrema</taxon>
    </lineage>
</organism>
<reference evidence="6" key="1">
    <citation type="journal article" date="2020" name="Stud. Mycol.">
        <title>101 Dothideomycetes genomes: a test case for predicting lifestyles and emergence of pathogens.</title>
        <authorList>
            <person name="Haridas S."/>
            <person name="Albert R."/>
            <person name="Binder M."/>
            <person name="Bloem J."/>
            <person name="Labutti K."/>
            <person name="Salamov A."/>
            <person name="Andreopoulos B."/>
            <person name="Baker S."/>
            <person name="Barry K."/>
            <person name="Bills G."/>
            <person name="Bluhm B."/>
            <person name="Cannon C."/>
            <person name="Castanera R."/>
            <person name="Culley D."/>
            <person name="Daum C."/>
            <person name="Ezra D."/>
            <person name="Gonzalez J."/>
            <person name="Henrissat B."/>
            <person name="Kuo A."/>
            <person name="Liang C."/>
            <person name="Lipzen A."/>
            <person name="Lutzoni F."/>
            <person name="Magnuson J."/>
            <person name="Mondo S."/>
            <person name="Nolan M."/>
            <person name="Ohm R."/>
            <person name="Pangilinan J."/>
            <person name="Park H.-J."/>
            <person name="Ramirez L."/>
            <person name="Alfaro M."/>
            <person name="Sun H."/>
            <person name="Tritt A."/>
            <person name="Yoshinaga Y."/>
            <person name="Zwiers L.-H."/>
            <person name="Turgeon B."/>
            <person name="Goodwin S."/>
            <person name="Spatafora J."/>
            <person name="Crous P."/>
            <person name="Grigoriev I."/>
        </authorList>
    </citation>
    <scope>NUCLEOTIDE SEQUENCE</scope>
    <source>
        <strain evidence="6">CBS 627.86</strain>
    </source>
</reference>
<evidence type="ECO:0000313" key="7">
    <source>
        <dbReference type="Proteomes" id="UP000799770"/>
    </source>
</evidence>
<accession>A0A6A5YVT0</accession>
<keyword evidence="7" id="KW-1185">Reference proteome</keyword>
<sequence length="83" mass="9033">MEAYGVPGSLIYPAAAFEIVSGVMLLVDRKTKHLGWLLAGWCILTAAIFHADFKDQTQLIMFLKNMTMAGGFLGLVGQEAETL</sequence>
<feature type="transmembrane region" description="Helical" evidence="5">
    <location>
        <begin position="6"/>
        <end position="27"/>
    </location>
</feature>
<evidence type="ECO:0000313" key="6">
    <source>
        <dbReference type="EMBL" id="KAF2111180.1"/>
    </source>
</evidence>
<evidence type="ECO:0000256" key="5">
    <source>
        <dbReference type="SAM" id="Phobius"/>
    </source>
</evidence>